<dbReference type="InterPro" id="IPR009057">
    <property type="entry name" value="Homeodomain-like_sf"/>
</dbReference>
<dbReference type="EMBL" id="LQQC01000004">
    <property type="protein sequence ID" value="KXZ59472.1"/>
    <property type="molecule type" value="Genomic_DNA"/>
</dbReference>
<sequence length="194" mass="21069">MSDRREQILEAALQLANESGPGALSVRAVAERAGIGASTLRYYFPAQSDLAFAVSERMMLRTVPDLNIEDSTLPPRQRLVECAMQFLRPSADEAPYLVSVWAEQIGAGFGLSADETSRRLLERLYRLGIGRFEAWLGVLASEGHVDEGEVVQAASILSAACDGFMLQLAAGEADLEEVRSRLEGLCALIVPYGH</sequence>
<dbReference type="PANTHER" id="PTHR30055:SF226">
    <property type="entry name" value="HTH-TYPE TRANSCRIPTIONAL REGULATOR PKSA"/>
    <property type="match status" value="1"/>
</dbReference>
<dbReference type="SUPFAM" id="SSF46689">
    <property type="entry name" value="Homeodomain-like"/>
    <property type="match status" value="1"/>
</dbReference>
<evidence type="ECO:0000313" key="5">
    <source>
        <dbReference type="Proteomes" id="UP000243589"/>
    </source>
</evidence>
<dbReference type="AlphaFoldDB" id="A0A150HBG6"/>
<organism evidence="4 5">
    <name type="scientific">Brevibacterium ravenspurgense</name>
    <dbReference type="NCBI Taxonomy" id="479117"/>
    <lineage>
        <taxon>Bacteria</taxon>
        <taxon>Bacillati</taxon>
        <taxon>Actinomycetota</taxon>
        <taxon>Actinomycetes</taxon>
        <taxon>Micrococcales</taxon>
        <taxon>Brevibacteriaceae</taxon>
        <taxon>Brevibacterium</taxon>
    </lineage>
</organism>
<dbReference type="GO" id="GO:0003700">
    <property type="term" value="F:DNA-binding transcription factor activity"/>
    <property type="evidence" value="ECO:0007669"/>
    <property type="project" value="TreeGrafter"/>
</dbReference>
<reference evidence="4 5" key="1">
    <citation type="submission" date="2016-01" db="EMBL/GenBank/DDBJ databases">
        <title>Use of Whole Genome Sequencing to ascertain that Brevibacterium massiliense (Roux, Raoult 2009) is a later heterotypic synonym of Brevibacterium ravenspurgense (Mages 2008).</title>
        <authorList>
            <person name="Bernier A.-M."/>
            <person name="Burdz T."/>
            <person name="Huynh C."/>
            <person name="Pachecho A.L."/>
            <person name="Wiebe D."/>
            <person name="Bonner C."/>
            <person name="Bernard K."/>
        </authorList>
    </citation>
    <scope>NUCLEOTIDE SEQUENCE [LARGE SCALE GENOMIC DNA]</scope>
    <source>
        <strain evidence="4 5">CCUG56047</strain>
    </source>
</reference>
<comment type="caution">
    <text evidence="4">The sequence shown here is derived from an EMBL/GenBank/DDBJ whole genome shotgun (WGS) entry which is preliminary data.</text>
</comment>
<name>A0A150HBG6_9MICO</name>
<keyword evidence="5" id="KW-1185">Reference proteome</keyword>
<protein>
    <submittedName>
        <fullName evidence="4">Transcriptional regulator BetI</fullName>
    </submittedName>
</protein>
<feature type="DNA-binding region" description="H-T-H motif" evidence="2">
    <location>
        <begin position="25"/>
        <end position="44"/>
    </location>
</feature>
<gene>
    <name evidence="4" type="ORF">Bravens_00406</name>
</gene>
<dbReference type="SUPFAM" id="SSF48498">
    <property type="entry name" value="Tetracyclin repressor-like, C-terminal domain"/>
    <property type="match status" value="1"/>
</dbReference>
<evidence type="ECO:0000259" key="3">
    <source>
        <dbReference type="PROSITE" id="PS50977"/>
    </source>
</evidence>
<dbReference type="Proteomes" id="UP000243589">
    <property type="component" value="Unassembled WGS sequence"/>
</dbReference>
<feature type="domain" description="HTH tetR-type" evidence="3">
    <location>
        <begin position="2"/>
        <end position="62"/>
    </location>
</feature>
<evidence type="ECO:0000313" key="4">
    <source>
        <dbReference type="EMBL" id="KXZ59472.1"/>
    </source>
</evidence>
<dbReference type="GO" id="GO:0000976">
    <property type="term" value="F:transcription cis-regulatory region binding"/>
    <property type="evidence" value="ECO:0007669"/>
    <property type="project" value="TreeGrafter"/>
</dbReference>
<evidence type="ECO:0000256" key="1">
    <source>
        <dbReference type="ARBA" id="ARBA00023125"/>
    </source>
</evidence>
<dbReference type="Gene3D" id="1.10.357.10">
    <property type="entry name" value="Tetracycline Repressor, domain 2"/>
    <property type="match status" value="1"/>
</dbReference>
<keyword evidence="1 2" id="KW-0238">DNA-binding</keyword>
<evidence type="ECO:0000256" key="2">
    <source>
        <dbReference type="PROSITE-ProRule" id="PRU00335"/>
    </source>
</evidence>
<dbReference type="PROSITE" id="PS50977">
    <property type="entry name" value="HTH_TETR_2"/>
    <property type="match status" value="1"/>
</dbReference>
<accession>A0A150HBG6</accession>
<dbReference type="RefSeq" id="WP_062019841.1">
    <property type="nucleotide sequence ID" value="NZ_LQQC01000004.1"/>
</dbReference>
<dbReference type="PANTHER" id="PTHR30055">
    <property type="entry name" value="HTH-TYPE TRANSCRIPTIONAL REGULATOR RUTR"/>
    <property type="match status" value="1"/>
</dbReference>
<dbReference type="Pfam" id="PF00440">
    <property type="entry name" value="TetR_N"/>
    <property type="match status" value="1"/>
</dbReference>
<dbReference type="InterPro" id="IPR036271">
    <property type="entry name" value="Tet_transcr_reg_TetR-rel_C_sf"/>
</dbReference>
<dbReference type="PATRIC" id="fig|479117.4.peg.402"/>
<proteinExistence type="predicted"/>
<dbReference type="PRINTS" id="PR00455">
    <property type="entry name" value="HTHTETR"/>
</dbReference>
<dbReference type="InterPro" id="IPR050109">
    <property type="entry name" value="HTH-type_TetR-like_transc_reg"/>
</dbReference>
<dbReference type="InterPro" id="IPR001647">
    <property type="entry name" value="HTH_TetR"/>
</dbReference>